<dbReference type="OMA" id="GANLHAF"/>
<keyword evidence="6" id="KW-0067">ATP-binding</keyword>
<dbReference type="AlphaFoldDB" id="L7K0C4"/>
<keyword evidence="4" id="KW-0547">Nucleotide-binding</keyword>
<dbReference type="EMBL" id="JH993832">
    <property type="protein sequence ID" value="ELQ76597.1"/>
    <property type="molecule type" value="Genomic_DNA"/>
</dbReference>
<dbReference type="InParanoid" id="L7K0C4"/>
<dbReference type="InterPro" id="IPR000011">
    <property type="entry name" value="UBQ/SUMO-activ_enz_E1-like"/>
</dbReference>
<evidence type="ECO:0000256" key="4">
    <source>
        <dbReference type="ARBA" id="ARBA00022741"/>
    </source>
</evidence>
<dbReference type="Pfam" id="PF10585">
    <property type="entry name" value="UBA_E1_SCCH"/>
    <property type="match status" value="2"/>
</dbReference>
<sequence>MQTATTGSSINESLYSRQLLVLGPKAHVKMMQSKVLIIGMSGLGQEIAKNLILAGVRTDIYDDSLVRKSDLNTGFYFQSRNVGQRKDESVLNALRELNTYVHVGIGDIMENREMKEEVLKSYTLLVLVNADLFEQERVNEATRRCNIGFIGCLQRGLLGCVFNDFIHFTTRDVNGESPKLGIIANISCESRDDEYTEDHIEHHRRDKKKRTGEHNVYTLRTVDRHNFEDRDRVKIGDAIFSVTVFNPYELKICTKTVVEGDTYEEIKKTKIFEFRSFAECKKEENDEVFRLLHTHALFRKEHSRDPSPRNESDRNKFLEIYEKNYSEAKNELPGDFAETCAASFMPIVSVLGGYVAQEALKLCSERFTPLLQFYYFNSYDLLLPHLFDESSEKQKEEDKTEKKEKRDTCADNEDYKCGDDKFSDLIVLFGRKKLDQIVNSKIFLVGAGAIGCEHLKNLVSDVTVTDMDTIEESNLNRQFLFRKKNISDFKSVVAANVICQMREETRADKIVPYTLAVNSSTENVFSDSFLGKYDLFALALDNAEARQYMDGRAVVLKKPLFDSGTLGTKGNAQCVIPYLTESYSSSRDPPEKEIPLCTVRNFPHLIEHCIEWALTQFQMLFTEVKQTNNTDESRSVNIAGEEDAKSDEVKLGENLFEHISKSPPRSKKECIKYAIDLFVSFFKTNIQKLKELFPEDHITEEGLRFWEPPKRVPREIELSEESDLHLLFLLSCSNLLSTCYLDGRKITKDDFCEDIDEEPCDSVQKKKIIFEKDDDTNWHVDFIYAAANLRAQNYKIKNAERLDVKRIAGKIIPAIATTTAVVSGLICIEMYRYLLNKDKLSNQQEDGVKEGELKFVQIRHKSEIIFMNSFINLALPFIAHSETLPPIEFECKLFNRKFNLWDQLEVKDCTIEQFMKLFGDLKVEMISHNNKLLYCSFYDTEKNDRYYYKNIMSTVDENCDFVMVDVLFDAECDNCMNIIVKR</sequence>
<evidence type="ECO:0000256" key="2">
    <source>
        <dbReference type="ARBA" id="ARBA00005673"/>
    </source>
</evidence>
<evidence type="ECO:0000256" key="7">
    <source>
        <dbReference type="PROSITE-ProRule" id="PRU10132"/>
    </source>
</evidence>
<feature type="active site" description="Glycyl thioester intermediate" evidence="7">
    <location>
        <position position="597"/>
    </location>
</feature>
<dbReference type="Pfam" id="PF09358">
    <property type="entry name" value="E1_UFD"/>
    <property type="match status" value="1"/>
</dbReference>
<dbReference type="InterPro" id="IPR042063">
    <property type="entry name" value="Ubi_acti_E1_SCCH"/>
</dbReference>
<dbReference type="InterPro" id="IPR045886">
    <property type="entry name" value="ThiF/MoeB/HesA"/>
</dbReference>
<dbReference type="GO" id="GO:0005524">
    <property type="term" value="F:ATP binding"/>
    <property type="evidence" value="ECO:0007669"/>
    <property type="project" value="UniProtKB-KW"/>
</dbReference>
<dbReference type="InterPro" id="IPR019572">
    <property type="entry name" value="UBA_E1_SCCH"/>
</dbReference>
<dbReference type="InterPro" id="IPR033127">
    <property type="entry name" value="UBQ-activ_enz_E1_Cys_AS"/>
</dbReference>
<dbReference type="UniPathway" id="UPA00143"/>
<keyword evidence="5" id="KW-0833">Ubl conjugation pathway</keyword>
<dbReference type="Gene3D" id="3.40.50.720">
    <property type="entry name" value="NAD(P)-binding Rossmann-like Domain"/>
    <property type="match status" value="2"/>
</dbReference>
<keyword evidence="3" id="KW-0436">Ligase</keyword>
<proteinExistence type="inferred from homology"/>
<dbReference type="GO" id="GO:0016925">
    <property type="term" value="P:protein sumoylation"/>
    <property type="evidence" value="ECO:0007669"/>
    <property type="project" value="TreeGrafter"/>
</dbReference>
<dbReference type="Gene3D" id="1.10.10.2660">
    <property type="entry name" value="Ubiquitin-activating enzyme E1, SCCH domain"/>
    <property type="match status" value="1"/>
</dbReference>
<dbReference type="PROSITE" id="PS00865">
    <property type="entry name" value="UBIQUITIN_ACTIVAT_2"/>
    <property type="match status" value="1"/>
</dbReference>
<dbReference type="InterPro" id="IPR038252">
    <property type="entry name" value="UBA_E1_C_sf"/>
</dbReference>
<keyword evidence="10" id="KW-1185">Reference proteome</keyword>
<evidence type="ECO:0000259" key="8">
    <source>
        <dbReference type="SMART" id="SM00985"/>
    </source>
</evidence>
<evidence type="ECO:0000256" key="3">
    <source>
        <dbReference type="ARBA" id="ARBA00022598"/>
    </source>
</evidence>
<dbReference type="InterPro" id="IPR000594">
    <property type="entry name" value="ThiF_NAD_FAD-bd"/>
</dbReference>
<dbReference type="HOGENOM" id="CLU_002556_0_0_1"/>
<dbReference type="GO" id="GO:0019948">
    <property type="term" value="F:SUMO activating enzyme activity"/>
    <property type="evidence" value="ECO:0007669"/>
    <property type="project" value="TreeGrafter"/>
</dbReference>
<dbReference type="VEuPathDB" id="MicrosporidiaDB:THOM_0312"/>
<dbReference type="GO" id="GO:0031510">
    <property type="term" value="C:SUMO activating enzyme complex"/>
    <property type="evidence" value="ECO:0007669"/>
    <property type="project" value="TreeGrafter"/>
</dbReference>
<dbReference type="OrthoDB" id="10252231at2759"/>
<protein>
    <submittedName>
        <fullName evidence="9">Ubiquitin activating enzyme UBA1</fullName>
    </submittedName>
</protein>
<dbReference type="Pfam" id="PF00899">
    <property type="entry name" value="ThiF"/>
    <property type="match status" value="2"/>
</dbReference>
<evidence type="ECO:0000313" key="9">
    <source>
        <dbReference type="EMBL" id="ELQ76597.1"/>
    </source>
</evidence>
<dbReference type="GO" id="GO:0016567">
    <property type="term" value="P:protein ubiquitination"/>
    <property type="evidence" value="ECO:0007669"/>
    <property type="project" value="UniProtKB-UniPathway"/>
</dbReference>
<reference evidence="9 10" key="1">
    <citation type="journal article" date="2012" name="PLoS Pathog.">
        <title>The genome of the obligate intracellular parasite Trachipleistophora hominis: new insights into microsporidian genome dynamics and reductive evolution.</title>
        <authorList>
            <person name="Heinz E."/>
            <person name="Williams T.A."/>
            <person name="Nakjang S."/>
            <person name="Noel C.J."/>
            <person name="Swan D.C."/>
            <person name="Goldberg A.V."/>
            <person name="Harris S.R."/>
            <person name="Weinmaier T."/>
            <person name="Markert S."/>
            <person name="Becher D."/>
            <person name="Bernhardt J."/>
            <person name="Dagan T."/>
            <person name="Hacker C."/>
            <person name="Lucocq J.M."/>
            <person name="Schweder T."/>
            <person name="Rattei T."/>
            <person name="Hall N."/>
            <person name="Hirt R.P."/>
            <person name="Embley T.M."/>
        </authorList>
    </citation>
    <scope>NUCLEOTIDE SEQUENCE [LARGE SCALE GENOMIC DNA]</scope>
</reference>
<dbReference type="SMART" id="SM00985">
    <property type="entry name" value="UBA_e1_C"/>
    <property type="match status" value="1"/>
</dbReference>
<organism evidence="9 10">
    <name type="scientific">Trachipleistophora hominis</name>
    <name type="common">Microsporidian parasite</name>
    <dbReference type="NCBI Taxonomy" id="72359"/>
    <lineage>
        <taxon>Eukaryota</taxon>
        <taxon>Fungi</taxon>
        <taxon>Fungi incertae sedis</taxon>
        <taxon>Microsporidia</taxon>
        <taxon>Pleistophoridae</taxon>
        <taxon>Trachipleistophora</taxon>
    </lineage>
</organism>
<dbReference type="SUPFAM" id="SSF69572">
    <property type="entry name" value="Activating enzymes of the ubiquitin-like proteins"/>
    <property type="match status" value="2"/>
</dbReference>
<dbReference type="PANTHER" id="PTHR10953:SF4">
    <property type="entry name" value="UBIQUITIN-ACTIVATING ENZYME E1 C-TERMINAL DOMAIN-CONTAINING PROTEIN"/>
    <property type="match status" value="1"/>
</dbReference>
<dbReference type="STRING" id="72359.L7K0C4"/>
<feature type="domain" description="Ubiquitin-activating enzyme E1 C-terminal" evidence="8">
    <location>
        <begin position="866"/>
        <end position="972"/>
    </location>
</feature>
<evidence type="ECO:0000256" key="6">
    <source>
        <dbReference type="ARBA" id="ARBA00022840"/>
    </source>
</evidence>
<dbReference type="PRINTS" id="PR01849">
    <property type="entry name" value="UBIQUITINACT"/>
</dbReference>
<comment type="pathway">
    <text evidence="1">Protein modification; protein ubiquitination.</text>
</comment>
<dbReference type="InterPro" id="IPR035985">
    <property type="entry name" value="Ubiquitin-activating_enz"/>
</dbReference>
<dbReference type="Proteomes" id="UP000011185">
    <property type="component" value="Unassembled WGS sequence"/>
</dbReference>
<dbReference type="InterPro" id="IPR018965">
    <property type="entry name" value="Ub-activating_enz_E1_C"/>
</dbReference>
<comment type="similarity">
    <text evidence="2">Belongs to the ubiquitin-activating E1 family.</text>
</comment>
<dbReference type="GO" id="GO:0005737">
    <property type="term" value="C:cytoplasm"/>
    <property type="evidence" value="ECO:0007669"/>
    <property type="project" value="TreeGrafter"/>
</dbReference>
<gene>
    <name evidence="9" type="ORF">THOM_0312</name>
</gene>
<dbReference type="FunCoup" id="L7K0C4">
    <property type="interactions" value="267"/>
</dbReference>
<evidence type="ECO:0000256" key="1">
    <source>
        <dbReference type="ARBA" id="ARBA00004906"/>
    </source>
</evidence>
<name>L7K0C4_TRAHO</name>
<evidence type="ECO:0000313" key="10">
    <source>
        <dbReference type="Proteomes" id="UP000011185"/>
    </source>
</evidence>
<dbReference type="PANTHER" id="PTHR10953">
    <property type="entry name" value="UBIQUITIN-ACTIVATING ENZYME E1"/>
    <property type="match status" value="1"/>
</dbReference>
<evidence type="ECO:0000256" key="5">
    <source>
        <dbReference type="ARBA" id="ARBA00022786"/>
    </source>
</evidence>
<dbReference type="Gene3D" id="3.10.290.60">
    <property type="entry name" value="Ubiquitin-activating enzyme E1, UFD domain"/>
    <property type="match status" value="1"/>
</dbReference>
<accession>L7K0C4</accession>